<proteinExistence type="predicted"/>
<comment type="caution">
    <text evidence="5">The sequence shown here is derived from an EMBL/GenBank/DDBJ whole genome shotgun (WGS) entry which is preliminary data.</text>
</comment>
<dbReference type="InterPro" id="IPR027377">
    <property type="entry name" value="ZAR1/RTP1-5-like_Znf-3CxxC"/>
</dbReference>
<keyword evidence="2" id="KW-0863">Zinc-finger</keyword>
<keyword evidence="1" id="KW-0479">Metal-binding</keyword>
<name>A0A0A1V676_9HYPO</name>
<evidence type="ECO:0000256" key="3">
    <source>
        <dbReference type="ARBA" id="ARBA00022833"/>
    </source>
</evidence>
<dbReference type="SMART" id="SM01328">
    <property type="entry name" value="zf-3CxxC"/>
    <property type="match status" value="1"/>
</dbReference>
<evidence type="ECO:0000259" key="4">
    <source>
        <dbReference type="SMART" id="SM01328"/>
    </source>
</evidence>
<dbReference type="GO" id="GO:0008270">
    <property type="term" value="F:zinc ion binding"/>
    <property type="evidence" value="ECO:0007669"/>
    <property type="project" value="UniProtKB-KW"/>
</dbReference>
<dbReference type="OrthoDB" id="8121437at2759"/>
<evidence type="ECO:0000256" key="2">
    <source>
        <dbReference type="ARBA" id="ARBA00022771"/>
    </source>
</evidence>
<dbReference type="Proteomes" id="UP000030151">
    <property type="component" value="Unassembled WGS sequence"/>
</dbReference>
<sequence length="166" mass="19093">MYVGSLRLLARAWSLFPEHHGSVEDLLQEEGLNFHFHHTDRESGHIKGYDTNVMGRFACPNANCTQQGWSSKMIAVWIRLYSGSRYNARVYNQRCKSCNSLSRPTLDDSYAERIAYRLKKWSNIEVEPPHYSGGSGKPHERDLCEGCKNGHCADGELEERMRSFCF</sequence>
<dbReference type="Pfam" id="PF13695">
    <property type="entry name" value="Zn_ribbon_3CxxC"/>
    <property type="match status" value="1"/>
</dbReference>
<gene>
    <name evidence="5" type="ORF">X797_002730</name>
</gene>
<evidence type="ECO:0000313" key="6">
    <source>
        <dbReference type="Proteomes" id="UP000030151"/>
    </source>
</evidence>
<organism evidence="5 6">
    <name type="scientific">Metarhizium robertsii</name>
    <dbReference type="NCBI Taxonomy" id="568076"/>
    <lineage>
        <taxon>Eukaryota</taxon>
        <taxon>Fungi</taxon>
        <taxon>Dikarya</taxon>
        <taxon>Ascomycota</taxon>
        <taxon>Pezizomycotina</taxon>
        <taxon>Sordariomycetes</taxon>
        <taxon>Hypocreomycetidae</taxon>
        <taxon>Hypocreales</taxon>
        <taxon>Clavicipitaceae</taxon>
        <taxon>Metarhizium</taxon>
    </lineage>
</organism>
<dbReference type="HOGENOM" id="CLU_089692_1_0_1"/>
<evidence type="ECO:0000256" key="1">
    <source>
        <dbReference type="ARBA" id="ARBA00022723"/>
    </source>
</evidence>
<evidence type="ECO:0000313" key="5">
    <source>
        <dbReference type="EMBL" id="EXV05043.1"/>
    </source>
</evidence>
<keyword evidence="3" id="KW-0862">Zinc</keyword>
<dbReference type="AlphaFoldDB" id="A0A0A1V676"/>
<feature type="domain" description="3CxxC-type" evidence="4">
    <location>
        <begin position="52"/>
        <end position="150"/>
    </location>
</feature>
<dbReference type="EMBL" id="JELW01000002">
    <property type="protein sequence ID" value="EXV05043.1"/>
    <property type="molecule type" value="Genomic_DNA"/>
</dbReference>
<reference evidence="5 6" key="1">
    <citation type="submission" date="2014-02" db="EMBL/GenBank/DDBJ databases">
        <title>The genome sequence of the entomopathogenic fungus Metarhizium robertsii ARSEF 2575.</title>
        <authorList>
            <person name="Giuliano Garisto Donzelli B."/>
            <person name="Roe B.A."/>
            <person name="Macmil S.L."/>
            <person name="Krasnoff S.B."/>
            <person name="Gibson D.M."/>
        </authorList>
    </citation>
    <scope>NUCLEOTIDE SEQUENCE [LARGE SCALE GENOMIC DNA]</scope>
    <source>
        <strain evidence="5 6">ARSEF 2575</strain>
    </source>
</reference>
<accession>A0A0A1V676</accession>
<protein>
    <submittedName>
        <fullName evidence="5">Zinc-binding domain protein</fullName>
    </submittedName>
</protein>